<protein>
    <submittedName>
        <fullName evidence="2">DUF4929 domain-containing protein</fullName>
    </submittedName>
</protein>
<feature type="signal peptide" evidence="1">
    <location>
        <begin position="1"/>
        <end position="22"/>
    </location>
</feature>
<reference evidence="3" key="1">
    <citation type="submission" date="2018-02" db="EMBL/GenBank/DDBJ databases">
        <authorList>
            <person name="Clavel T."/>
            <person name="Strowig T."/>
        </authorList>
    </citation>
    <scope>NUCLEOTIDE SEQUENCE [LARGE SCALE GENOMIC DNA]</scope>
    <source>
        <strain evidence="3">DSM 100764</strain>
    </source>
</reference>
<gene>
    <name evidence="2" type="ORF">C5O25_07520</name>
</gene>
<evidence type="ECO:0000313" key="2">
    <source>
        <dbReference type="EMBL" id="PWB07390.1"/>
    </source>
</evidence>
<keyword evidence="3" id="KW-1185">Reference proteome</keyword>
<dbReference type="PROSITE" id="PS51257">
    <property type="entry name" value="PROKAR_LIPOPROTEIN"/>
    <property type="match status" value="1"/>
</dbReference>
<evidence type="ECO:0000313" key="3">
    <source>
        <dbReference type="Proteomes" id="UP000244925"/>
    </source>
</evidence>
<organism evidence="2 3">
    <name type="scientific">Paramuribaculum intestinale</name>
    <dbReference type="NCBI Taxonomy" id="2094151"/>
    <lineage>
        <taxon>Bacteria</taxon>
        <taxon>Pseudomonadati</taxon>
        <taxon>Bacteroidota</taxon>
        <taxon>Bacteroidia</taxon>
        <taxon>Bacteroidales</taxon>
        <taxon>Muribaculaceae</taxon>
        <taxon>Paramuribaculum</taxon>
    </lineage>
</organism>
<dbReference type="AlphaFoldDB" id="A0A2V1IRX8"/>
<name>A0A2V1IRX8_9BACT</name>
<comment type="caution">
    <text evidence="2">The sequence shown here is derived from an EMBL/GenBank/DDBJ whole genome shotgun (WGS) entry which is preliminary data.</text>
</comment>
<accession>A0A2V1IRX8</accession>
<feature type="chain" id="PRO_5016014706" evidence="1">
    <location>
        <begin position="23"/>
        <end position="428"/>
    </location>
</feature>
<dbReference type="Pfam" id="PF16283">
    <property type="entry name" value="DUF4929"/>
    <property type="match status" value="1"/>
</dbReference>
<dbReference type="RefSeq" id="WP_107036123.1">
    <property type="nucleotide sequence ID" value="NZ_CAOMFE010000004.1"/>
</dbReference>
<dbReference type="Proteomes" id="UP000244925">
    <property type="component" value="Unassembled WGS sequence"/>
</dbReference>
<proteinExistence type="predicted"/>
<dbReference type="InterPro" id="IPR032562">
    <property type="entry name" value="DUF4929"/>
</dbReference>
<dbReference type="EMBL" id="PUBV01000013">
    <property type="protein sequence ID" value="PWB07390.1"/>
    <property type="molecule type" value="Genomic_DNA"/>
</dbReference>
<sequence length="428" mass="46558">MKAFHYLAAAAALLFAFTAASCSDSNEEPEPEVINHIYFSIPDGNSSITDNTDETVTVAISLSSPLATATSFTVELTGSDASLLTIGNNPVSIAAGSTTGTFTVASANAGTITESTSFGFTIRDLDPAKFDIAQNATVTLLPAANESTLTPEEQALVDQWRTAYGIDLTPWIGTVALQGTIEFPGSGNRAPFISPQTIQLSGSTVFAISKDADDTTPVLDMTENPMGMTEYLYKTLRQLTVDDNEYFALEDDGSGLELMELINWNAKSEESFTVSLPGLKITDIQDGKATVEFVAEGDDYILNAQGEPIYSPNTDEYLTYYYHSSWIPFSYQFTAWNRQLALIENNDPIAMEMQSYGISAAPATHLGLSDVLEDSWEIDEDEDGVSNLYVAPHAEIDFNAGTMTFIFPFDTEDQYGYSRITVTYTLQK</sequence>
<dbReference type="GeneID" id="93425836"/>
<keyword evidence="1" id="KW-0732">Signal</keyword>
<evidence type="ECO:0000256" key="1">
    <source>
        <dbReference type="SAM" id="SignalP"/>
    </source>
</evidence>